<dbReference type="GO" id="GO:0046872">
    <property type="term" value="F:metal ion binding"/>
    <property type="evidence" value="ECO:0007669"/>
    <property type="project" value="UniProtKB-KW"/>
</dbReference>
<gene>
    <name evidence="2" type="ORF">DME_LOCUS7134</name>
</gene>
<dbReference type="PANTHER" id="PTHR12066:SF0">
    <property type="entry name" value="TELOMERASE REVERSE TRANSCRIPTASE"/>
    <property type="match status" value="1"/>
</dbReference>
<dbReference type="GO" id="GO:0003720">
    <property type="term" value="F:telomerase activity"/>
    <property type="evidence" value="ECO:0007669"/>
    <property type="project" value="InterPro"/>
</dbReference>
<dbReference type="PANTHER" id="PTHR12066">
    <property type="entry name" value="TELOMERASE REVERSE TRANSCRIPTASE"/>
    <property type="match status" value="1"/>
</dbReference>
<comment type="subcellular location">
    <subcellularLocation>
        <location evidence="1">Nucleus</location>
    </subcellularLocation>
    <subcellularLocation>
        <location evidence="1">Chromosome</location>
        <location evidence="1">Telomere</location>
    </subcellularLocation>
</comment>
<keyword evidence="1" id="KW-0808">Transferase</keyword>
<dbReference type="STRING" id="318479.A0A0N4U7K9"/>
<keyword evidence="1" id="KW-0548">Nucleotidyltransferase</keyword>
<dbReference type="GO" id="GO:0070034">
    <property type="term" value="F:telomerase RNA binding"/>
    <property type="evidence" value="ECO:0007669"/>
    <property type="project" value="TreeGrafter"/>
</dbReference>
<dbReference type="GO" id="GO:0000333">
    <property type="term" value="C:telomerase catalytic core complex"/>
    <property type="evidence" value="ECO:0007669"/>
    <property type="project" value="TreeGrafter"/>
</dbReference>
<comment type="catalytic activity">
    <reaction evidence="1">
        <text>DNA(n) + a 2'-deoxyribonucleoside 5'-triphosphate = DNA(n+1) + diphosphate</text>
        <dbReference type="Rhea" id="RHEA:22508"/>
        <dbReference type="Rhea" id="RHEA-COMP:17339"/>
        <dbReference type="Rhea" id="RHEA-COMP:17340"/>
        <dbReference type="ChEBI" id="CHEBI:33019"/>
        <dbReference type="ChEBI" id="CHEBI:61560"/>
        <dbReference type="ChEBI" id="CHEBI:173112"/>
        <dbReference type="EC" id="2.7.7.49"/>
    </reaction>
</comment>
<reference evidence="5" key="1">
    <citation type="submission" date="2016-04" db="UniProtKB">
        <authorList>
            <consortium name="WormBaseParasite"/>
        </authorList>
    </citation>
    <scope>IDENTIFICATION</scope>
</reference>
<dbReference type="EMBL" id="UYYG01001159">
    <property type="protein sequence ID" value="VDN57161.1"/>
    <property type="molecule type" value="Genomic_DNA"/>
</dbReference>
<comment type="function">
    <text evidence="1">Telomerase is a ribonucleoprotein enzyme essential for the replication of chromosome termini in most eukaryotes. It elongates telomeres. It is a reverse transcriptase that adds simple sequence repeats to chromosome ends by copying a template sequence within the RNA component of the enzyme.</text>
</comment>
<evidence type="ECO:0000313" key="3">
    <source>
        <dbReference type="Proteomes" id="UP000038040"/>
    </source>
</evidence>
<keyword evidence="1" id="KW-0539">Nucleus</keyword>
<proteinExistence type="inferred from homology"/>
<dbReference type="AlphaFoldDB" id="A0A0N4U7K9"/>
<keyword evidence="4" id="KW-1185">Reference proteome</keyword>
<evidence type="ECO:0000313" key="2">
    <source>
        <dbReference type="EMBL" id="VDN57161.1"/>
    </source>
</evidence>
<keyword evidence="1" id="KW-0460">Magnesium</keyword>
<dbReference type="Proteomes" id="UP000274756">
    <property type="component" value="Unassembled WGS sequence"/>
</dbReference>
<evidence type="ECO:0000313" key="5">
    <source>
        <dbReference type="WBParaSite" id="DME_0000297501-mRNA-1"/>
    </source>
</evidence>
<reference evidence="2 4" key="2">
    <citation type="submission" date="2018-11" db="EMBL/GenBank/DDBJ databases">
        <authorList>
            <consortium name="Pathogen Informatics"/>
        </authorList>
    </citation>
    <scope>NUCLEOTIDE SEQUENCE [LARGE SCALE GENOMIC DNA]</scope>
</reference>
<name>A0A0N4U7K9_DRAME</name>
<dbReference type="GO" id="GO:0007004">
    <property type="term" value="P:telomere maintenance via telomerase"/>
    <property type="evidence" value="ECO:0007669"/>
    <property type="project" value="TreeGrafter"/>
</dbReference>
<dbReference type="WBParaSite" id="DME_0000297501-mRNA-1">
    <property type="protein sequence ID" value="DME_0000297501-mRNA-1"/>
    <property type="gene ID" value="DME_0000297501"/>
</dbReference>
<accession>A0A0N4U7K9</accession>
<evidence type="ECO:0000313" key="4">
    <source>
        <dbReference type="Proteomes" id="UP000274756"/>
    </source>
</evidence>
<dbReference type="InterPro" id="IPR003545">
    <property type="entry name" value="Telomerase_RT"/>
</dbReference>
<organism evidence="3 5">
    <name type="scientific">Dracunculus medinensis</name>
    <name type="common">Guinea worm</name>
    <dbReference type="NCBI Taxonomy" id="318479"/>
    <lineage>
        <taxon>Eukaryota</taxon>
        <taxon>Metazoa</taxon>
        <taxon>Ecdysozoa</taxon>
        <taxon>Nematoda</taxon>
        <taxon>Chromadorea</taxon>
        <taxon>Rhabditida</taxon>
        <taxon>Spirurina</taxon>
        <taxon>Dracunculoidea</taxon>
        <taxon>Dracunculidae</taxon>
        <taxon>Dracunculus</taxon>
    </lineage>
</organism>
<keyword evidence="1" id="KW-0779">Telomere</keyword>
<comment type="similarity">
    <text evidence="1">Belongs to the reverse transcriptase family. Telomerase subfamily.</text>
</comment>
<dbReference type="EC" id="2.7.7.49" evidence="1"/>
<dbReference type="Gene3D" id="1.10.132.70">
    <property type="match status" value="1"/>
</dbReference>
<sequence length="352" mass="41515">MRSFNDEMNKKDIFVRLLSAVLDLAIFVTKASFYVTDMRNSNALFFYSKVVWKQIENHGFSELKKLLKLSETEKEGQTSFHLDENDAKCSIFNVRFIPSGNKVRAIMVPSNSRTYKHQKERRFFEDLFSKYAKQNRKKKIYSVRTDLRQCFDHMDHVLLKGIISNIIDCERLPIVEKCTQPVAFLEQILNGIDNYNMVADPLKTVINFKSNLNYPFKFIHMNGYITWNGYDIFPAVLKISASQSNSKTSVVPPFKLYLSSYEKRLTIRKIVRAAVSQRYFILVRLSFGIWKTVVLKKLSWIAYDLYIQPLAKKLNLNPKAYWNRLFMKHIRKWIQQGFKQKSNPKLTYLFNL</sequence>
<keyword evidence="1" id="KW-0479">Metal-binding</keyword>
<keyword evidence="1" id="KW-0158">Chromosome</keyword>
<keyword evidence="1" id="KW-0695">RNA-directed DNA polymerase</keyword>
<dbReference type="OrthoDB" id="5795055at2759"/>
<dbReference type="GO" id="GO:0000781">
    <property type="term" value="C:chromosome, telomeric region"/>
    <property type="evidence" value="ECO:0007669"/>
    <property type="project" value="UniProtKB-SubCell"/>
</dbReference>
<evidence type="ECO:0000256" key="1">
    <source>
        <dbReference type="RuleBase" id="RU365061"/>
    </source>
</evidence>
<dbReference type="Proteomes" id="UP000038040">
    <property type="component" value="Unplaced"/>
</dbReference>
<protein>
    <recommendedName>
        <fullName evidence="1">Telomerase reverse transcriptase</fullName>
        <ecNumber evidence="1">2.7.7.49</ecNumber>
    </recommendedName>
    <alternativeName>
        <fullName evidence="1">Telomerase catalytic subunit</fullName>
    </alternativeName>
</protein>
<dbReference type="GO" id="GO:0042162">
    <property type="term" value="F:telomeric DNA binding"/>
    <property type="evidence" value="ECO:0007669"/>
    <property type="project" value="TreeGrafter"/>
</dbReference>